<feature type="binding site" evidence="11">
    <location>
        <position position="90"/>
    </location>
    <ligand>
        <name>Ca(2+)</name>
        <dbReference type="ChEBI" id="CHEBI:29108"/>
        <label>1</label>
    </ligand>
</feature>
<evidence type="ECO:0000259" key="16">
    <source>
        <dbReference type="PROSITE" id="PS50873"/>
    </source>
</evidence>
<feature type="binding site" evidence="11">
    <location>
        <position position="271"/>
    </location>
    <ligand>
        <name>Ca(2+)</name>
        <dbReference type="ChEBI" id="CHEBI:29108"/>
        <label>2</label>
    </ligand>
</feature>
<dbReference type="InterPro" id="IPR002016">
    <property type="entry name" value="Haem_peroxidase"/>
</dbReference>
<dbReference type="InterPro" id="IPR000823">
    <property type="entry name" value="Peroxidase_pln"/>
</dbReference>
<evidence type="ECO:0000256" key="9">
    <source>
        <dbReference type="PIRSR" id="PIRSR600823-1"/>
    </source>
</evidence>
<keyword evidence="6 14" id="KW-0560">Oxidoreductase</keyword>
<dbReference type="PRINTS" id="PR00461">
    <property type="entry name" value="PLPEROXIDASE"/>
</dbReference>
<feature type="binding site" evidence="10">
    <location>
        <position position="179"/>
    </location>
    <ligand>
        <name>substrate</name>
    </ligand>
</feature>
<evidence type="ECO:0000256" key="14">
    <source>
        <dbReference type="RuleBase" id="RU362060"/>
    </source>
</evidence>
<evidence type="ECO:0000256" key="8">
    <source>
        <dbReference type="ARBA" id="ARBA00023157"/>
    </source>
</evidence>
<feature type="binding site" description="axial binding residue" evidence="11">
    <location>
        <position position="209"/>
    </location>
    <ligand>
        <name>heme b</name>
        <dbReference type="ChEBI" id="CHEBI:60344"/>
    </ligand>
    <ligandPart>
        <name>Fe</name>
        <dbReference type="ChEBI" id="CHEBI:18248"/>
    </ligandPart>
</feature>
<feature type="binding site" evidence="11">
    <location>
        <position position="274"/>
    </location>
    <ligand>
        <name>Ca(2+)</name>
        <dbReference type="ChEBI" id="CHEBI:29108"/>
        <label>2</label>
    </ligand>
</feature>
<dbReference type="PROSITE" id="PS50873">
    <property type="entry name" value="PEROXIDASE_4"/>
    <property type="match status" value="1"/>
</dbReference>
<dbReference type="PANTHER" id="PTHR31517:SF48">
    <property type="entry name" value="PEROXIDASE 16-RELATED"/>
    <property type="match status" value="1"/>
</dbReference>
<keyword evidence="18" id="KW-1185">Reference proteome</keyword>
<dbReference type="EMBL" id="CM026430">
    <property type="protein sequence ID" value="KAG0561275.1"/>
    <property type="molecule type" value="Genomic_DNA"/>
</dbReference>
<keyword evidence="8 13" id="KW-1015">Disulfide bond</keyword>
<evidence type="ECO:0000313" key="17">
    <source>
        <dbReference type="EMBL" id="KAG0561275.1"/>
    </source>
</evidence>
<dbReference type="SUPFAM" id="SSF48113">
    <property type="entry name" value="Heme-dependent peroxidases"/>
    <property type="match status" value="1"/>
</dbReference>
<keyword evidence="5 11" id="KW-0479">Metal-binding</keyword>
<dbReference type="PROSITE" id="PS00436">
    <property type="entry name" value="PEROXIDASE_2"/>
    <property type="match status" value="1"/>
</dbReference>
<evidence type="ECO:0000256" key="3">
    <source>
        <dbReference type="ARBA" id="ARBA00022559"/>
    </source>
</evidence>
<keyword evidence="4 14" id="KW-0349">Heme</keyword>
<sequence>MGRCGRAAPSRRSSLGAFVLLLLVMLSLAALIPTAQATKAKAKLVPKFYKSSCPRAEVIISSVVNTAFNREAGNAPAILRMFFHDCFIHGCDASVLIDGPGSEKNATENEGLHGWEIIDDAKAAVEKQCPGVVSCADILAMAAQLSVKKLSAGRIKYKLRLGRRDGLVSSAADVPASIPKETASVAELKSIFKANGLSTKDMVALSGAHSVGVAGCDKIQDRLTATPPDATLDATYAAVLKKQCPNATELRHRCHWEWECAEMANSELNLDLTTPNLLDEVYYKNLQANKGLLTSDQNLQTDPQTRRMVASNTKFRKFRQVTELREGDGEDGQQRPPHGQPGRDPCELPQLQLGSEVFYESSYVLFHIT</sequence>
<dbReference type="GO" id="GO:0005576">
    <property type="term" value="C:extracellular region"/>
    <property type="evidence" value="ECO:0007669"/>
    <property type="project" value="UniProtKB-SubCell"/>
</dbReference>
<dbReference type="GO" id="GO:0046872">
    <property type="term" value="F:metal ion binding"/>
    <property type="evidence" value="ECO:0007669"/>
    <property type="project" value="UniProtKB-UniRule"/>
</dbReference>
<gene>
    <name evidence="17" type="ORF">KC19_9G050800</name>
</gene>
<dbReference type="PANTHER" id="PTHR31517">
    <property type="match status" value="1"/>
</dbReference>
<feature type="signal peptide" evidence="14">
    <location>
        <begin position="1"/>
        <end position="29"/>
    </location>
</feature>
<feature type="disulfide bond" evidence="13">
    <location>
        <begin position="53"/>
        <end position="129"/>
    </location>
</feature>
<comment type="cofactor">
    <cofactor evidence="11 14">
        <name>Ca(2+)</name>
        <dbReference type="ChEBI" id="CHEBI:29108"/>
    </cofactor>
    <text evidence="11 14">Binds 2 calcium ions per subunit.</text>
</comment>
<feature type="disulfide bond" evidence="13">
    <location>
        <begin position="216"/>
        <end position="244"/>
    </location>
</feature>
<feature type="binding site" evidence="11">
    <location>
        <position position="103"/>
    </location>
    <ligand>
        <name>Ca(2+)</name>
        <dbReference type="ChEBI" id="CHEBI:29108"/>
        <label>1</label>
    </ligand>
</feature>
<organism evidence="17 18">
    <name type="scientific">Ceratodon purpureus</name>
    <name type="common">Fire moss</name>
    <name type="synonym">Dicranum purpureum</name>
    <dbReference type="NCBI Taxonomy" id="3225"/>
    <lineage>
        <taxon>Eukaryota</taxon>
        <taxon>Viridiplantae</taxon>
        <taxon>Streptophyta</taxon>
        <taxon>Embryophyta</taxon>
        <taxon>Bryophyta</taxon>
        <taxon>Bryophytina</taxon>
        <taxon>Bryopsida</taxon>
        <taxon>Dicranidae</taxon>
        <taxon>Pseudoditrichales</taxon>
        <taxon>Ditrichaceae</taxon>
        <taxon>Ceratodon</taxon>
    </lineage>
</organism>
<feature type="active site" description="Proton acceptor" evidence="9">
    <location>
        <position position="84"/>
    </location>
</feature>
<evidence type="ECO:0000256" key="5">
    <source>
        <dbReference type="ARBA" id="ARBA00022723"/>
    </source>
</evidence>
<dbReference type="InterPro" id="IPR019794">
    <property type="entry name" value="Peroxidases_AS"/>
</dbReference>
<dbReference type="GO" id="GO:0140825">
    <property type="term" value="F:lactoperoxidase activity"/>
    <property type="evidence" value="ECO:0007669"/>
    <property type="project" value="UniProtKB-EC"/>
</dbReference>
<evidence type="ECO:0000256" key="6">
    <source>
        <dbReference type="ARBA" id="ARBA00023002"/>
    </source>
</evidence>
<dbReference type="CDD" id="cd00693">
    <property type="entry name" value="secretory_peroxidase"/>
    <property type="match status" value="1"/>
</dbReference>
<evidence type="ECO:0000256" key="10">
    <source>
        <dbReference type="PIRSR" id="PIRSR600823-2"/>
    </source>
</evidence>
<dbReference type="AlphaFoldDB" id="A0A8T0GS69"/>
<evidence type="ECO:0000256" key="15">
    <source>
        <dbReference type="SAM" id="MobiDB-lite"/>
    </source>
</evidence>
<dbReference type="Pfam" id="PF00141">
    <property type="entry name" value="peroxidase"/>
    <property type="match status" value="1"/>
</dbReference>
<reference evidence="17" key="1">
    <citation type="submission" date="2020-06" db="EMBL/GenBank/DDBJ databases">
        <title>WGS assembly of Ceratodon purpureus strain R40.</title>
        <authorList>
            <person name="Carey S.B."/>
            <person name="Jenkins J."/>
            <person name="Shu S."/>
            <person name="Lovell J.T."/>
            <person name="Sreedasyam A."/>
            <person name="Maumus F."/>
            <person name="Tiley G.P."/>
            <person name="Fernandez-Pozo N."/>
            <person name="Barry K."/>
            <person name="Chen C."/>
            <person name="Wang M."/>
            <person name="Lipzen A."/>
            <person name="Daum C."/>
            <person name="Saski C.A."/>
            <person name="Payton A.C."/>
            <person name="Mcbreen J.C."/>
            <person name="Conrad R.E."/>
            <person name="Kollar L.M."/>
            <person name="Olsson S."/>
            <person name="Huttunen S."/>
            <person name="Landis J.B."/>
            <person name="Wickett N.J."/>
            <person name="Johnson M.G."/>
            <person name="Rensing S.A."/>
            <person name="Grimwood J."/>
            <person name="Schmutz J."/>
            <person name="Mcdaniel S.F."/>
        </authorList>
    </citation>
    <scope>NUCLEOTIDE SEQUENCE</scope>
    <source>
        <strain evidence="17">R40</strain>
    </source>
</reference>
<evidence type="ECO:0000313" key="18">
    <source>
        <dbReference type="Proteomes" id="UP000822688"/>
    </source>
</evidence>
<dbReference type="Proteomes" id="UP000822688">
    <property type="component" value="Chromosome 9"/>
</dbReference>
<feature type="disulfide bond" evidence="13">
    <location>
        <begin position="86"/>
        <end position="91"/>
    </location>
</feature>
<comment type="similarity">
    <text evidence="2">Belongs to the peroxidase family. Ascorbate peroxidase subfamily.</text>
</comment>
<keyword evidence="11 14" id="KW-0106">Calcium</keyword>
<keyword evidence="3 14" id="KW-0575">Peroxidase</keyword>
<feature type="domain" description="Plant heme peroxidase family profile" evidence="16">
    <location>
        <begin position="43"/>
        <end position="350"/>
    </location>
</feature>
<dbReference type="PROSITE" id="PS00435">
    <property type="entry name" value="PEROXIDASE_1"/>
    <property type="match status" value="1"/>
</dbReference>
<accession>A0A8T0GS69</accession>
<evidence type="ECO:0000256" key="12">
    <source>
        <dbReference type="PIRSR" id="PIRSR600823-4"/>
    </source>
</evidence>
<dbReference type="FunFam" id="1.10.420.10:FF:000001">
    <property type="entry name" value="Peroxidase"/>
    <property type="match status" value="1"/>
</dbReference>
<proteinExistence type="inferred from homology"/>
<dbReference type="GO" id="GO:0020037">
    <property type="term" value="F:heme binding"/>
    <property type="evidence" value="ECO:0007669"/>
    <property type="project" value="UniProtKB-UniRule"/>
</dbReference>
<keyword evidence="7 11" id="KW-0408">Iron</keyword>
<dbReference type="PRINTS" id="PR00458">
    <property type="entry name" value="PEROXIDASE"/>
</dbReference>
<comment type="catalytic activity">
    <reaction evidence="1 14">
        <text>2 a phenolic donor + H2O2 = 2 a phenolic radical donor + 2 H2O</text>
        <dbReference type="Rhea" id="RHEA:56136"/>
        <dbReference type="ChEBI" id="CHEBI:15377"/>
        <dbReference type="ChEBI" id="CHEBI:16240"/>
        <dbReference type="ChEBI" id="CHEBI:139520"/>
        <dbReference type="ChEBI" id="CHEBI:139521"/>
        <dbReference type="EC" id="1.11.1.7"/>
    </reaction>
</comment>
<feature type="binding site" evidence="11">
    <location>
        <position position="279"/>
    </location>
    <ligand>
        <name>Ca(2+)</name>
        <dbReference type="ChEBI" id="CHEBI:29108"/>
        <label>2</label>
    </ligand>
</feature>
<dbReference type="Gene3D" id="1.10.420.10">
    <property type="entry name" value="Peroxidase, domain 2"/>
    <property type="match status" value="1"/>
</dbReference>
<dbReference type="GO" id="GO:0006979">
    <property type="term" value="P:response to oxidative stress"/>
    <property type="evidence" value="ECO:0007669"/>
    <property type="project" value="UniProtKB-UniRule"/>
</dbReference>
<dbReference type="GO" id="GO:0042744">
    <property type="term" value="P:hydrogen peroxide catabolic process"/>
    <property type="evidence" value="ECO:0007669"/>
    <property type="project" value="UniProtKB-KW"/>
</dbReference>
<keyword evidence="14" id="KW-0376">Hydrogen peroxide</keyword>
<feature type="binding site" evidence="11">
    <location>
        <position position="85"/>
    </location>
    <ligand>
        <name>Ca(2+)</name>
        <dbReference type="ChEBI" id="CHEBI:29108"/>
        <label>1</label>
    </ligand>
</feature>
<comment type="similarity">
    <text evidence="14">Belongs to the peroxidase family. Classical plant (class III) peroxidase subfamily.</text>
</comment>
<feature type="binding site" evidence="11">
    <location>
        <position position="94"/>
    </location>
    <ligand>
        <name>Ca(2+)</name>
        <dbReference type="ChEBI" id="CHEBI:29108"/>
        <label>1</label>
    </ligand>
</feature>
<evidence type="ECO:0000256" key="4">
    <source>
        <dbReference type="ARBA" id="ARBA00022617"/>
    </source>
</evidence>
<evidence type="ECO:0000256" key="2">
    <source>
        <dbReference type="ARBA" id="ARBA00006873"/>
    </source>
</evidence>
<dbReference type="InterPro" id="IPR033905">
    <property type="entry name" value="Secretory_peroxidase"/>
</dbReference>
<evidence type="ECO:0000256" key="13">
    <source>
        <dbReference type="PIRSR" id="PIRSR600823-5"/>
    </source>
</evidence>
<dbReference type="InterPro" id="IPR010255">
    <property type="entry name" value="Haem_peroxidase_sf"/>
</dbReference>
<comment type="subcellular location">
    <subcellularLocation>
        <location evidence="14">Secreted</location>
    </subcellularLocation>
</comment>
<keyword evidence="14" id="KW-0732">Signal</keyword>
<name>A0A8T0GS69_CERPU</name>
<evidence type="ECO:0000256" key="7">
    <source>
        <dbReference type="ARBA" id="ARBA00023004"/>
    </source>
</evidence>
<protein>
    <recommendedName>
        <fullName evidence="14">Peroxidase</fullName>
        <ecNumber evidence="14">1.11.1.7</ecNumber>
    </recommendedName>
</protein>
<feature type="chain" id="PRO_5035962968" description="Peroxidase" evidence="14">
    <location>
        <begin position="30"/>
        <end position="369"/>
    </location>
</feature>
<feature type="site" description="Transition state stabilizer" evidence="12">
    <location>
        <position position="80"/>
    </location>
</feature>
<comment type="function">
    <text evidence="14">Removal of H(2)O(2), oxidation of toxic reductants, biosynthesis and degradation of lignin, suberization, auxin catabolism, response to environmental stresses such as wounding, pathogen attack and oxidative stress.</text>
</comment>
<comment type="caution">
    <text evidence="17">The sequence shown here is derived from an EMBL/GenBank/DDBJ whole genome shotgun (WGS) entry which is preliminary data.</text>
</comment>
<feature type="region of interest" description="Disordered" evidence="15">
    <location>
        <begin position="322"/>
        <end position="346"/>
    </location>
</feature>
<feature type="binding site" evidence="11">
    <location>
        <position position="92"/>
    </location>
    <ligand>
        <name>Ca(2+)</name>
        <dbReference type="ChEBI" id="CHEBI:29108"/>
        <label>1</label>
    </ligand>
</feature>
<dbReference type="InterPro" id="IPR019793">
    <property type="entry name" value="Peroxidases_heam-ligand_BS"/>
</dbReference>
<comment type="cofactor">
    <cofactor evidence="11 14">
        <name>heme b</name>
        <dbReference type="ChEBI" id="CHEBI:60344"/>
    </cofactor>
    <text evidence="11 14">Binds 1 heme b (iron(II)-protoporphyrin IX) group per subunit.</text>
</comment>
<dbReference type="EC" id="1.11.1.7" evidence="14"/>
<keyword evidence="14" id="KW-0964">Secreted</keyword>
<evidence type="ECO:0000256" key="11">
    <source>
        <dbReference type="PIRSR" id="PIRSR600823-3"/>
    </source>
</evidence>
<evidence type="ECO:0000256" key="1">
    <source>
        <dbReference type="ARBA" id="ARBA00000189"/>
    </source>
</evidence>
<dbReference type="Gene3D" id="1.10.520.10">
    <property type="match status" value="1"/>
</dbReference>